<evidence type="ECO:0000313" key="8">
    <source>
        <dbReference type="EMBL" id="PKU27693.1"/>
    </source>
</evidence>
<comment type="subcellular location">
    <subcellularLocation>
        <location evidence="1">Secreted</location>
    </subcellularLocation>
</comment>
<keyword evidence="6" id="KW-0245">EGF-like domain</keyword>
<dbReference type="InterPro" id="IPR052080">
    <property type="entry name" value="vWF_C/EGF_Fibrillin"/>
</dbReference>
<reference evidence="9" key="2">
    <citation type="submission" date="2017-12" db="EMBL/GenBank/DDBJ databases">
        <title>Genome sequence of the Bar-tailed Godwit (Limosa lapponica baueri).</title>
        <authorList>
            <person name="Lima N.C.B."/>
            <person name="Parody-Merino A.M."/>
            <person name="Battley P.F."/>
            <person name="Fidler A.E."/>
            <person name="Prosdocimi F."/>
        </authorList>
    </citation>
    <scope>NUCLEOTIDE SEQUENCE [LARGE SCALE GENOMIC DNA]</scope>
</reference>
<dbReference type="PROSITE" id="PS50026">
    <property type="entry name" value="EGF_3"/>
    <property type="match status" value="1"/>
</dbReference>
<keyword evidence="5" id="KW-0325">Glycoprotein</keyword>
<sequence>MLGAGERSQALGKGEAPADVDECQVHNGGCQHRCVNTLGSYYCECKPGFRLHTDGRTCIAPEFILAQEK</sequence>
<evidence type="ECO:0000256" key="1">
    <source>
        <dbReference type="ARBA" id="ARBA00004613"/>
    </source>
</evidence>
<organism evidence="8 9">
    <name type="scientific">Limosa lapponica baueri</name>
    <dbReference type="NCBI Taxonomy" id="1758121"/>
    <lineage>
        <taxon>Eukaryota</taxon>
        <taxon>Metazoa</taxon>
        <taxon>Chordata</taxon>
        <taxon>Craniata</taxon>
        <taxon>Vertebrata</taxon>
        <taxon>Euteleostomi</taxon>
        <taxon>Archelosauria</taxon>
        <taxon>Archosauria</taxon>
        <taxon>Dinosauria</taxon>
        <taxon>Saurischia</taxon>
        <taxon>Theropoda</taxon>
        <taxon>Coelurosauria</taxon>
        <taxon>Aves</taxon>
        <taxon>Neognathae</taxon>
        <taxon>Neoaves</taxon>
        <taxon>Charadriiformes</taxon>
        <taxon>Scolopacidae</taxon>
        <taxon>Limosa</taxon>
    </lineage>
</organism>
<dbReference type="EMBL" id="KZ525101">
    <property type="protein sequence ID" value="PKU27693.1"/>
    <property type="molecule type" value="Genomic_DNA"/>
</dbReference>
<dbReference type="InterPro" id="IPR000152">
    <property type="entry name" value="EGF-type_Asp/Asn_hydroxyl_site"/>
</dbReference>
<gene>
    <name evidence="8" type="ORF">llap_22003</name>
</gene>
<evidence type="ECO:0000256" key="4">
    <source>
        <dbReference type="ARBA" id="ARBA00023157"/>
    </source>
</evidence>
<protein>
    <submittedName>
        <fullName evidence="8">Multiple epidermal growth factor-like domains protein 6</fullName>
    </submittedName>
</protein>
<dbReference type="AlphaFoldDB" id="A0A2I0T1K2"/>
<evidence type="ECO:0000256" key="5">
    <source>
        <dbReference type="ARBA" id="ARBA00023180"/>
    </source>
</evidence>
<evidence type="ECO:0000256" key="6">
    <source>
        <dbReference type="PROSITE-ProRule" id="PRU00076"/>
    </source>
</evidence>
<dbReference type="PROSITE" id="PS00010">
    <property type="entry name" value="ASX_HYDROXYL"/>
    <property type="match status" value="1"/>
</dbReference>
<dbReference type="FunFam" id="2.10.25.10:FF:000022">
    <property type="entry name" value="Metalloendopeptidase"/>
    <property type="match status" value="1"/>
</dbReference>
<dbReference type="Pfam" id="PF14670">
    <property type="entry name" value="FXa_inhibition"/>
    <property type="match status" value="1"/>
</dbReference>
<dbReference type="GO" id="GO:0005509">
    <property type="term" value="F:calcium ion binding"/>
    <property type="evidence" value="ECO:0007669"/>
    <property type="project" value="InterPro"/>
</dbReference>
<feature type="domain" description="EGF-like" evidence="7">
    <location>
        <begin position="19"/>
        <end position="59"/>
    </location>
</feature>
<dbReference type="PANTHER" id="PTHR47333">
    <property type="entry name" value="VON WILLEBRAND FACTOR C AND EGF DOMAIN-CONTAINING PROTEIN"/>
    <property type="match status" value="1"/>
</dbReference>
<evidence type="ECO:0000256" key="3">
    <source>
        <dbReference type="ARBA" id="ARBA00022729"/>
    </source>
</evidence>
<dbReference type="InterPro" id="IPR001881">
    <property type="entry name" value="EGF-like_Ca-bd_dom"/>
</dbReference>
<name>A0A2I0T1K2_LIMLA</name>
<dbReference type="InterPro" id="IPR018097">
    <property type="entry name" value="EGF_Ca-bd_CS"/>
</dbReference>
<proteinExistence type="predicted"/>
<dbReference type="SMART" id="SM00181">
    <property type="entry name" value="EGF"/>
    <property type="match status" value="1"/>
</dbReference>
<dbReference type="PANTHER" id="PTHR47333:SF4">
    <property type="entry name" value="EGF-LIKE DOMAIN-CONTAINING PROTEIN"/>
    <property type="match status" value="1"/>
</dbReference>
<reference evidence="9" key="1">
    <citation type="submission" date="2017-11" db="EMBL/GenBank/DDBJ databases">
        <authorList>
            <person name="Lima N.C."/>
            <person name="Parody-Merino A.M."/>
            <person name="Battley P.F."/>
            <person name="Fidler A.E."/>
            <person name="Prosdocimi F."/>
        </authorList>
    </citation>
    <scope>NUCLEOTIDE SEQUENCE [LARGE SCALE GENOMIC DNA]</scope>
</reference>
<comment type="caution">
    <text evidence="6">Lacks conserved residue(s) required for the propagation of feature annotation.</text>
</comment>
<keyword evidence="9" id="KW-1185">Reference proteome</keyword>
<keyword evidence="4" id="KW-1015">Disulfide bond</keyword>
<dbReference type="PROSITE" id="PS01186">
    <property type="entry name" value="EGF_2"/>
    <property type="match status" value="1"/>
</dbReference>
<dbReference type="OrthoDB" id="431034at2759"/>
<evidence type="ECO:0000256" key="2">
    <source>
        <dbReference type="ARBA" id="ARBA00022525"/>
    </source>
</evidence>
<dbReference type="GO" id="GO:0005576">
    <property type="term" value="C:extracellular region"/>
    <property type="evidence" value="ECO:0007669"/>
    <property type="project" value="UniProtKB-SubCell"/>
</dbReference>
<keyword evidence="2" id="KW-0964">Secreted</keyword>
<dbReference type="InterPro" id="IPR000742">
    <property type="entry name" value="EGF"/>
</dbReference>
<accession>A0A2I0T1K2</accession>
<dbReference type="Proteomes" id="UP000233556">
    <property type="component" value="Unassembled WGS sequence"/>
</dbReference>
<dbReference type="SUPFAM" id="SSF57196">
    <property type="entry name" value="EGF/Laminin"/>
    <property type="match status" value="1"/>
</dbReference>
<evidence type="ECO:0000313" key="9">
    <source>
        <dbReference type="Proteomes" id="UP000233556"/>
    </source>
</evidence>
<dbReference type="Gene3D" id="2.10.25.10">
    <property type="entry name" value="Laminin"/>
    <property type="match status" value="1"/>
</dbReference>
<dbReference type="PROSITE" id="PS01187">
    <property type="entry name" value="EGF_CA"/>
    <property type="match status" value="1"/>
</dbReference>
<keyword evidence="3" id="KW-0732">Signal</keyword>
<dbReference type="SMART" id="SM00179">
    <property type="entry name" value="EGF_CA"/>
    <property type="match status" value="1"/>
</dbReference>
<evidence type="ECO:0000259" key="7">
    <source>
        <dbReference type="PROSITE" id="PS50026"/>
    </source>
</evidence>